<keyword evidence="3" id="KW-1185">Reference proteome</keyword>
<dbReference type="Pfam" id="PF14079">
    <property type="entry name" value="DUF4260"/>
    <property type="match status" value="1"/>
</dbReference>
<proteinExistence type="predicted"/>
<feature type="transmembrane region" description="Helical" evidence="1">
    <location>
        <begin position="7"/>
        <end position="24"/>
    </location>
</feature>
<accession>A0A1I5Q3J7</accession>
<evidence type="ECO:0000313" key="2">
    <source>
        <dbReference type="EMBL" id="SFP40600.1"/>
    </source>
</evidence>
<keyword evidence="1" id="KW-0472">Membrane</keyword>
<dbReference type="EMBL" id="FOXI01000003">
    <property type="protein sequence ID" value="SFP40600.1"/>
    <property type="molecule type" value="Genomic_DNA"/>
</dbReference>
<organism evidence="2 3">
    <name type="scientific">Halolamina pelagica</name>
    <dbReference type="NCBI Taxonomy" id="699431"/>
    <lineage>
        <taxon>Archaea</taxon>
        <taxon>Methanobacteriati</taxon>
        <taxon>Methanobacteriota</taxon>
        <taxon>Stenosarchaea group</taxon>
        <taxon>Halobacteria</taxon>
        <taxon>Halobacteriales</taxon>
        <taxon>Haloferacaceae</taxon>
    </lineage>
</organism>
<dbReference type="RefSeq" id="WP_074876594.1">
    <property type="nucleotide sequence ID" value="NZ_FOXI01000003.1"/>
</dbReference>
<dbReference type="Proteomes" id="UP000183769">
    <property type="component" value="Unassembled WGS sequence"/>
</dbReference>
<dbReference type="AlphaFoldDB" id="A0A1I5Q3J7"/>
<keyword evidence="1" id="KW-1133">Transmembrane helix</keyword>
<keyword evidence="1" id="KW-0812">Transmembrane</keyword>
<name>A0A1I5Q3J7_9EURY</name>
<reference evidence="3" key="1">
    <citation type="submission" date="2016-10" db="EMBL/GenBank/DDBJ databases">
        <authorList>
            <person name="Varghese N."/>
            <person name="Submissions S."/>
        </authorList>
    </citation>
    <scope>NUCLEOTIDE SEQUENCE [LARGE SCALE GENOMIC DNA]</scope>
    <source>
        <strain evidence="3">CGMCC 1.10329</strain>
    </source>
</reference>
<gene>
    <name evidence="2" type="ORF">SAMN05216277_103231</name>
</gene>
<dbReference type="OrthoDB" id="319781at2157"/>
<protein>
    <recommendedName>
        <fullName evidence="4">DUF4260 domain-containing protein</fullName>
    </recommendedName>
</protein>
<evidence type="ECO:0008006" key="4">
    <source>
        <dbReference type="Google" id="ProtNLM"/>
    </source>
</evidence>
<evidence type="ECO:0000313" key="3">
    <source>
        <dbReference type="Proteomes" id="UP000183769"/>
    </source>
</evidence>
<dbReference type="InterPro" id="IPR025356">
    <property type="entry name" value="DUF4260"/>
</dbReference>
<evidence type="ECO:0000256" key="1">
    <source>
        <dbReference type="SAM" id="Phobius"/>
    </source>
</evidence>
<sequence>MEPRTVLRLEGVAVFLAATAAYFAVDGPLWLFLVLALAPDLSMLGYLAGDGLGSRVYNAFHAYVGPTALGAAGIGLDVPAATWVALVWAAHVGADRAAGYGLKYSTGFKHTHLAAPDGSVVDSADPAEVFEAEAVDGR</sequence>